<name>A0A9W9MLU3_9EURO</name>
<accession>A0A9W9MLU3</accession>
<dbReference type="GO" id="GO:0016491">
    <property type="term" value="F:oxidoreductase activity"/>
    <property type="evidence" value="ECO:0007669"/>
    <property type="project" value="TreeGrafter"/>
</dbReference>
<dbReference type="AlphaFoldDB" id="A0A9W9MLU3"/>
<dbReference type="InterPro" id="IPR055170">
    <property type="entry name" value="GFO_IDH_MocA-like_dom"/>
</dbReference>
<dbReference type="Proteomes" id="UP001150904">
    <property type="component" value="Unassembled WGS sequence"/>
</dbReference>
<evidence type="ECO:0000259" key="3">
    <source>
        <dbReference type="Pfam" id="PF22725"/>
    </source>
</evidence>
<dbReference type="GO" id="GO:0005737">
    <property type="term" value="C:cytoplasm"/>
    <property type="evidence" value="ECO:0007669"/>
    <property type="project" value="TreeGrafter"/>
</dbReference>
<dbReference type="PANTHER" id="PTHR42840">
    <property type="entry name" value="NAD(P)-BINDING ROSSMANN-FOLD SUPERFAMILY PROTEIN-RELATED"/>
    <property type="match status" value="1"/>
</dbReference>
<dbReference type="SUPFAM" id="SSF51735">
    <property type="entry name" value="NAD(P)-binding Rossmann-fold domains"/>
    <property type="match status" value="1"/>
</dbReference>
<dbReference type="Gene3D" id="3.30.360.10">
    <property type="entry name" value="Dihydrodipicolinate Reductase, domain 2"/>
    <property type="match status" value="1"/>
</dbReference>
<proteinExistence type="inferred from homology"/>
<keyword evidence="5" id="KW-1185">Reference proteome</keyword>
<dbReference type="Pfam" id="PF01408">
    <property type="entry name" value="GFO_IDH_MocA"/>
    <property type="match status" value="1"/>
</dbReference>
<dbReference type="RefSeq" id="XP_058308194.1">
    <property type="nucleotide sequence ID" value="XM_058451656.1"/>
</dbReference>
<sequence>MTGIALLGAGLFAKEAHLPALVRLRASLLAVYSRSARSAQTVLAAAGELGAAISNIDVYADELEAEGKGLAALLQRSDIGAVIVALPILVQPDVVRKCLAAGKHVLCEKPVAKDTKSALELVKDYERDYLSRGLILSVAEQFRYDRAFTRARELVADGRIGKLNHVHARVWGKIQPGDNKWYETEWRKTPEYQGGFILDGGVHFVALIRYVSGREITKTVSLCRQTYPHLPPVDTVNAAIQFDDGASGSLSFCFASTKGTFEFIFVGEQGALTIKGADGKDDTQRIVLENLEGKAIVDEEIVGEGIYEEVKAFLGSCAGATHDEKAGAREAIADIAVIESICAGGGSIEVFHPGR</sequence>
<dbReference type="InterPro" id="IPR036291">
    <property type="entry name" value="NAD(P)-bd_dom_sf"/>
</dbReference>
<dbReference type="OrthoDB" id="64915at2759"/>
<evidence type="ECO:0000259" key="2">
    <source>
        <dbReference type="Pfam" id="PF01408"/>
    </source>
</evidence>
<evidence type="ECO:0000313" key="5">
    <source>
        <dbReference type="Proteomes" id="UP001150904"/>
    </source>
</evidence>
<dbReference type="EMBL" id="JAPQKR010000012">
    <property type="protein sequence ID" value="KAJ5203715.1"/>
    <property type="molecule type" value="Genomic_DNA"/>
</dbReference>
<dbReference type="GeneID" id="83178957"/>
<dbReference type="Pfam" id="PF22725">
    <property type="entry name" value="GFO_IDH_MocA_C3"/>
    <property type="match status" value="1"/>
</dbReference>
<reference evidence="4" key="2">
    <citation type="journal article" date="2023" name="IMA Fungus">
        <title>Comparative genomic study of the Penicillium genus elucidates a diverse pangenome and 15 lateral gene transfer events.</title>
        <authorList>
            <person name="Petersen C."/>
            <person name="Sorensen T."/>
            <person name="Nielsen M.R."/>
            <person name="Sondergaard T.E."/>
            <person name="Sorensen J.L."/>
            <person name="Fitzpatrick D.A."/>
            <person name="Frisvad J.C."/>
            <person name="Nielsen K.L."/>
        </authorList>
    </citation>
    <scope>NUCLEOTIDE SEQUENCE</scope>
    <source>
        <strain evidence="4">IBT 15544</strain>
    </source>
</reference>
<dbReference type="PANTHER" id="PTHR42840:SF5">
    <property type="entry name" value="NAD(P)-BINDING ROSSMANN-FOLD SUPERFAMILY PROTEIN"/>
    <property type="match status" value="1"/>
</dbReference>
<dbReference type="Gene3D" id="3.40.50.720">
    <property type="entry name" value="NAD(P)-binding Rossmann-like Domain"/>
    <property type="match status" value="1"/>
</dbReference>
<protein>
    <submittedName>
        <fullName evidence="4">NAD-binding Rossmann fold oxidoreductase</fullName>
    </submittedName>
</protein>
<dbReference type="GO" id="GO:0006740">
    <property type="term" value="P:NADPH regeneration"/>
    <property type="evidence" value="ECO:0007669"/>
    <property type="project" value="TreeGrafter"/>
</dbReference>
<reference evidence="4" key="1">
    <citation type="submission" date="2022-12" db="EMBL/GenBank/DDBJ databases">
        <authorList>
            <person name="Petersen C."/>
        </authorList>
    </citation>
    <scope>NUCLEOTIDE SEQUENCE</scope>
    <source>
        <strain evidence="4">IBT 15544</strain>
    </source>
</reference>
<evidence type="ECO:0000313" key="4">
    <source>
        <dbReference type="EMBL" id="KAJ5203715.1"/>
    </source>
</evidence>
<dbReference type="GO" id="GO:0000166">
    <property type="term" value="F:nucleotide binding"/>
    <property type="evidence" value="ECO:0007669"/>
    <property type="project" value="InterPro"/>
</dbReference>
<comment type="caution">
    <text evidence="4">The sequence shown here is derived from an EMBL/GenBank/DDBJ whole genome shotgun (WGS) entry which is preliminary data.</text>
</comment>
<organism evidence="4 5">
    <name type="scientific">Penicillium cinerascens</name>
    <dbReference type="NCBI Taxonomy" id="70096"/>
    <lineage>
        <taxon>Eukaryota</taxon>
        <taxon>Fungi</taxon>
        <taxon>Dikarya</taxon>
        <taxon>Ascomycota</taxon>
        <taxon>Pezizomycotina</taxon>
        <taxon>Eurotiomycetes</taxon>
        <taxon>Eurotiomycetidae</taxon>
        <taxon>Eurotiales</taxon>
        <taxon>Aspergillaceae</taxon>
        <taxon>Penicillium</taxon>
    </lineage>
</organism>
<evidence type="ECO:0000256" key="1">
    <source>
        <dbReference type="ARBA" id="ARBA00010928"/>
    </source>
</evidence>
<gene>
    <name evidence="4" type="ORF">N7498_004594</name>
</gene>
<dbReference type="SUPFAM" id="SSF55347">
    <property type="entry name" value="Glyceraldehyde-3-phosphate dehydrogenase-like, C-terminal domain"/>
    <property type="match status" value="1"/>
</dbReference>
<feature type="domain" description="Gfo/Idh/MocA-like oxidoreductase N-terminal" evidence="2">
    <location>
        <begin position="4"/>
        <end position="123"/>
    </location>
</feature>
<dbReference type="InterPro" id="IPR000683">
    <property type="entry name" value="Gfo/Idh/MocA-like_OxRdtase_N"/>
</dbReference>
<comment type="similarity">
    <text evidence="1">Belongs to the Gfo/Idh/MocA family.</text>
</comment>
<feature type="domain" description="GFO/IDH/MocA-like oxidoreductase" evidence="3">
    <location>
        <begin position="148"/>
        <end position="272"/>
    </location>
</feature>